<dbReference type="EMBL" id="CP018171">
    <property type="protein sequence ID" value="APH70110.1"/>
    <property type="molecule type" value="Genomic_DNA"/>
</dbReference>
<dbReference type="PANTHER" id="PTHR43818">
    <property type="entry name" value="BCDNA.GH03377"/>
    <property type="match status" value="1"/>
</dbReference>
<evidence type="ECO:0000313" key="2">
    <source>
        <dbReference type="EMBL" id="APH70110.1"/>
    </source>
</evidence>
<dbReference type="AlphaFoldDB" id="A0A1L3SL61"/>
<accession>A0A1L3SL61</accession>
<dbReference type="PANTHER" id="PTHR43818:SF7">
    <property type="entry name" value="DEHYDROGENASE"/>
    <property type="match status" value="1"/>
</dbReference>
<proteinExistence type="predicted"/>
<keyword evidence="3" id="KW-1185">Reference proteome</keyword>
<gene>
    <name evidence="2" type="ORF">BSQ44_00970</name>
</gene>
<organism evidence="2 3">
    <name type="scientific">Aquibium oceanicum</name>
    <dbReference type="NCBI Taxonomy" id="1670800"/>
    <lineage>
        <taxon>Bacteria</taxon>
        <taxon>Pseudomonadati</taxon>
        <taxon>Pseudomonadota</taxon>
        <taxon>Alphaproteobacteria</taxon>
        <taxon>Hyphomicrobiales</taxon>
        <taxon>Phyllobacteriaceae</taxon>
        <taxon>Aquibium</taxon>
    </lineage>
</organism>
<sequence>MRCPVKATEPVKIAIVGLGKIAHDQHIPSIGRSRAFTLAATVSRGSSLPGFDHYGRLGDLLGARPDVTAVALCVPPQVRFGMAWEALQAGRDVLLEKPPGATVAEVQALADLARAKGRTLFATWHSRFAPAVAPAKDWLAHREVKTARIVWREDVRKWHPGQTWIWQAGGMGVFDPGINALSILTEIMPHPVHLTSAEMEFPENCETPIAARLEFEDAVGGTVSADFDFRQTGPQTWDIAVETSDGSLKLSAGGAKMEIDGRPVDQAAEAEYDGIYARFAELLAAGSSDVDASPLVHVADAFMLGRRIVTDPFHDE</sequence>
<dbReference type="KEGG" id="meso:BSQ44_00970"/>
<feature type="domain" description="Gfo/Idh/MocA-like oxidoreductase N-terminal" evidence="1">
    <location>
        <begin position="11"/>
        <end position="121"/>
    </location>
</feature>
<dbReference type="Gene3D" id="3.30.360.10">
    <property type="entry name" value="Dihydrodipicolinate Reductase, domain 2"/>
    <property type="match status" value="1"/>
</dbReference>
<name>A0A1L3SL61_9HYPH</name>
<reference evidence="3" key="1">
    <citation type="submission" date="2016-11" db="EMBL/GenBank/DDBJ databases">
        <title>Mesorhizobium oceanicum sp. nov., isolated from deep seawater in South China Sea.</title>
        <authorList>
            <person name="Fu G.-Y."/>
        </authorList>
    </citation>
    <scope>NUCLEOTIDE SEQUENCE [LARGE SCALE GENOMIC DNA]</scope>
    <source>
        <strain evidence="3">B7</strain>
    </source>
</reference>
<dbReference type="GO" id="GO:0000166">
    <property type="term" value="F:nucleotide binding"/>
    <property type="evidence" value="ECO:0007669"/>
    <property type="project" value="InterPro"/>
</dbReference>
<evidence type="ECO:0000259" key="1">
    <source>
        <dbReference type="Pfam" id="PF01408"/>
    </source>
</evidence>
<dbReference type="Proteomes" id="UP000182840">
    <property type="component" value="Chromosome"/>
</dbReference>
<dbReference type="Gene3D" id="3.40.50.720">
    <property type="entry name" value="NAD(P)-binding Rossmann-like Domain"/>
    <property type="match status" value="1"/>
</dbReference>
<dbReference type="OrthoDB" id="9813657at2"/>
<dbReference type="STRING" id="1670800.BSQ44_00970"/>
<evidence type="ECO:0000313" key="3">
    <source>
        <dbReference type="Proteomes" id="UP000182840"/>
    </source>
</evidence>
<dbReference type="Pfam" id="PF01408">
    <property type="entry name" value="GFO_IDH_MocA"/>
    <property type="match status" value="1"/>
</dbReference>
<dbReference type="SUPFAM" id="SSF51735">
    <property type="entry name" value="NAD(P)-binding Rossmann-fold domains"/>
    <property type="match status" value="1"/>
</dbReference>
<dbReference type="InterPro" id="IPR036291">
    <property type="entry name" value="NAD(P)-bd_dom_sf"/>
</dbReference>
<protein>
    <submittedName>
        <fullName evidence="2">Galactose 1-dehydrogenase</fullName>
    </submittedName>
</protein>
<dbReference type="InterPro" id="IPR050463">
    <property type="entry name" value="Gfo/Idh/MocA_oxidrdct_glycsds"/>
</dbReference>
<dbReference type="InterPro" id="IPR000683">
    <property type="entry name" value="Gfo/Idh/MocA-like_OxRdtase_N"/>
</dbReference>